<reference evidence="2 3" key="1">
    <citation type="submission" date="2020-08" db="EMBL/GenBank/DDBJ databases">
        <title>Genome public.</title>
        <authorList>
            <person name="Liu C."/>
            <person name="Sun Q."/>
        </authorList>
    </citation>
    <scope>NUCLEOTIDE SEQUENCE [LARGE SCALE GENOMIC DNA]</scope>
    <source>
        <strain evidence="2 3">27-44</strain>
    </source>
</reference>
<keyword evidence="3" id="KW-1185">Reference proteome</keyword>
<evidence type="ECO:0000256" key="1">
    <source>
        <dbReference type="SAM" id="Phobius"/>
    </source>
</evidence>
<dbReference type="PANTHER" id="PTHR38450">
    <property type="entry name" value="STAGE V SPORULATION PROTEIN AC-RELATED"/>
    <property type="match status" value="1"/>
</dbReference>
<feature type="transmembrane region" description="Helical" evidence="1">
    <location>
        <begin position="66"/>
        <end position="87"/>
    </location>
</feature>
<protein>
    <submittedName>
        <fullName evidence="2">SpoVA/SpoVAEb family sporulation membrane protein</fullName>
    </submittedName>
</protein>
<keyword evidence="1" id="KW-0472">Membrane</keyword>
<dbReference type="RefSeq" id="WP_015542242.1">
    <property type="nucleotide sequence ID" value="NZ_JACOQE010000001.1"/>
</dbReference>
<comment type="caution">
    <text evidence="2">The sequence shown here is derived from an EMBL/GenBank/DDBJ whole genome shotgun (WGS) entry which is preliminary data.</text>
</comment>
<feature type="transmembrane region" description="Helical" evidence="1">
    <location>
        <begin position="38"/>
        <end position="60"/>
    </location>
</feature>
<keyword evidence="1" id="KW-0812">Transmembrane</keyword>
<dbReference type="EMBL" id="JACOQE010000001">
    <property type="protein sequence ID" value="MBC5739413.1"/>
    <property type="molecule type" value="Genomic_DNA"/>
</dbReference>
<evidence type="ECO:0000313" key="3">
    <source>
        <dbReference type="Proteomes" id="UP000633936"/>
    </source>
</evidence>
<dbReference type="Pfam" id="PF03862">
    <property type="entry name" value="SpoVAC_SpoVAEB"/>
    <property type="match status" value="1"/>
</dbReference>
<organism evidence="2 3">
    <name type="scientific">Blautia intestinalis</name>
    <dbReference type="NCBI Taxonomy" id="2763028"/>
    <lineage>
        <taxon>Bacteria</taxon>
        <taxon>Bacillati</taxon>
        <taxon>Bacillota</taxon>
        <taxon>Clostridia</taxon>
        <taxon>Lachnospirales</taxon>
        <taxon>Lachnospiraceae</taxon>
        <taxon>Blautia</taxon>
    </lineage>
</organism>
<gene>
    <name evidence="2" type="ORF">H8Z79_02865</name>
</gene>
<accession>A0ABR7HYS6</accession>
<proteinExistence type="predicted"/>
<evidence type="ECO:0000313" key="2">
    <source>
        <dbReference type="EMBL" id="MBC5739413.1"/>
    </source>
</evidence>
<dbReference type="PANTHER" id="PTHR38450:SF1">
    <property type="entry name" value="STAGE V SPORULATION PROTEIN AC"/>
    <property type="match status" value="1"/>
</dbReference>
<dbReference type="Proteomes" id="UP000633936">
    <property type="component" value="Unassembled WGS sequence"/>
</dbReference>
<dbReference type="InterPro" id="IPR005562">
    <property type="entry name" value="SpoVA"/>
</dbReference>
<name>A0ABR7HYS6_9FIRM</name>
<sequence>MKQPAPGTKTYKENQKRYEKYVNSITPSHSLLLNMAKAFLTGGLICAFGQLILNTAMTIGADRETAGNWCSLLLILSSVILTGLNLYSKIGKFGGAGSLVPITGFANSVAASAIEYRAEGQVFGIGCKIFTIAGPVILYGILSSWILGLIYFIVHLMEVM</sequence>
<feature type="transmembrane region" description="Helical" evidence="1">
    <location>
        <begin position="136"/>
        <end position="154"/>
    </location>
</feature>
<feature type="transmembrane region" description="Helical" evidence="1">
    <location>
        <begin position="99"/>
        <end position="116"/>
    </location>
</feature>
<keyword evidence="1" id="KW-1133">Transmembrane helix</keyword>